<sequence length="49" mass="5299">MIALGTLVIRTGKGLGYDTRKMRIKGNPAASKLIKVGARKGFQVKDLKV</sequence>
<protein>
    <submittedName>
        <fullName evidence="1">Uncharacterized protein</fullName>
    </submittedName>
</protein>
<organism evidence="1 2">
    <name type="scientific">Pontiella sulfatireligans</name>
    <dbReference type="NCBI Taxonomy" id="2750658"/>
    <lineage>
        <taxon>Bacteria</taxon>
        <taxon>Pseudomonadati</taxon>
        <taxon>Kiritimatiellota</taxon>
        <taxon>Kiritimatiellia</taxon>
        <taxon>Kiritimatiellales</taxon>
        <taxon>Pontiellaceae</taxon>
        <taxon>Pontiella</taxon>
    </lineage>
</organism>
<dbReference type="EMBL" id="CAAHFH010000001">
    <property type="protein sequence ID" value="VGO18144.1"/>
    <property type="molecule type" value="Genomic_DNA"/>
</dbReference>
<dbReference type="Proteomes" id="UP000346198">
    <property type="component" value="Unassembled WGS sequence"/>
</dbReference>
<keyword evidence="2" id="KW-1185">Reference proteome</keyword>
<name>A0A6C2UFI2_9BACT</name>
<gene>
    <name evidence="1" type="ORF">SCARR_00195</name>
</gene>
<accession>A0A6C2UFI2</accession>
<dbReference type="AlphaFoldDB" id="A0A6C2UFI2"/>
<proteinExistence type="predicted"/>
<evidence type="ECO:0000313" key="1">
    <source>
        <dbReference type="EMBL" id="VGO18144.1"/>
    </source>
</evidence>
<reference evidence="1 2" key="1">
    <citation type="submission" date="2019-04" db="EMBL/GenBank/DDBJ databases">
        <authorList>
            <person name="Van Vliet M D."/>
        </authorList>
    </citation>
    <scope>NUCLEOTIDE SEQUENCE [LARGE SCALE GENOMIC DNA]</scope>
    <source>
        <strain evidence="1 2">F21</strain>
    </source>
</reference>
<evidence type="ECO:0000313" key="2">
    <source>
        <dbReference type="Proteomes" id="UP000346198"/>
    </source>
</evidence>